<keyword evidence="3" id="KW-1185">Reference proteome</keyword>
<dbReference type="OrthoDB" id="46449at2759"/>
<keyword evidence="1" id="KW-0812">Transmembrane</keyword>
<evidence type="ECO:0000313" key="3">
    <source>
        <dbReference type="Proteomes" id="UP001153069"/>
    </source>
</evidence>
<reference evidence="2" key="1">
    <citation type="submission" date="2020-06" db="EMBL/GenBank/DDBJ databases">
        <authorList>
            <consortium name="Plant Systems Biology data submission"/>
        </authorList>
    </citation>
    <scope>NUCLEOTIDE SEQUENCE</scope>
    <source>
        <strain evidence="2">D6</strain>
    </source>
</reference>
<comment type="caution">
    <text evidence="2">The sequence shown here is derived from an EMBL/GenBank/DDBJ whole genome shotgun (WGS) entry which is preliminary data.</text>
</comment>
<dbReference type="EMBL" id="CAICTM010000476">
    <property type="protein sequence ID" value="CAB9511272.1"/>
    <property type="molecule type" value="Genomic_DNA"/>
</dbReference>
<organism evidence="2 3">
    <name type="scientific">Seminavis robusta</name>
    <dbReference type="NCBI Taxonomy" id="568900"/>
    <lineage>
        <taxon>Eukaryota</taxon>
        <taxon>Sar</taxon>
        <taxon>Stramenopiles</taxon>
        <taxon>Ochrophyta</taxon>
        <taxon>Bacillariophyta</taxon>
        <taxon>Bacillariophyceae</taxon>
        <taxon>Bacillariophycidae</taxon>
        <taxon>Naviculales</taxon>
        <taxon>Naviculaceae</taxon>
        <taxon>Seminavis</taxon>
    </lineage>
</organism>
<dbReference type="AlphaFoldDB" id="A0A9N8HFV6"/>
<dbReference type="Proteomes" id="UP001153069">
    <property type="component" value="Unassembled WGS sequence"/>
</dbReference>
<dbReference type="Gene3D" id="3.40.50.720">
    <property type="entry name" value="NAD(P)-binding Rossmann-like Domain"/>
    <property type="match status" value="1"/>
</dbReference>
<sequence>MRVVDDKILWIGGTSSLTRTFINCQLLNPKSFVLVGLESRAPDWIPPSSQYISFNLASATHDQARNLFQSIVNDVSCIVIGVRPLLFAPYTNTDLPQRMLLGVEKLLQQACHQEASKLRLVLHVSSVAAMDHLRTQHFVSEAEDYPPIIEYKAAYDKFKRHCEECITSIVHKANEGRTTTNISVCNIRLSAIFSDEKSCIQCSAMDLQARVGCYMDLAIDCNSSVNVSRAMYAVMERVSSNNQEGTTKQIQPVYYYTRPLSLEQPVPYGYYLQEFRRAHQMEYTSIWIPVWVVAWITALIHWFASICNRWKVRLPYVDAMDYLMQVASREHSFDCSMFGDDFPNFQEQEETILECFIRRKEILAKESQKGYYQQSTPPASIAKFTLRDLACIDPSSSDWANLERHPWYGWDFDLVKHMSREELLKQIERSITNLIEVSVQDFSGYSLGHDARNNWPRSNSDQAWDNWVMSSREKGKEADEEKEEEEVEEYVTSCFREWKAFVQDELYQLDPSCKRPFLWAKQKPFFFRAVNGNIANMTLTCVTSSALDLIQMIIADFAFGAAVKPFL</sequence>
<gene>
    <name evidence="2" type="ORF">SEMRO_477_G150750.2</name>
</gene>
<protein>
    <submittedName>
        <fullName evidence="2">Uncharacterized protein</fullName>
    </submittedName>
</protein>
<accession>A0A9N8HFV6</accession>
<evidence type="ECO:0000313" key="2">
    <source>
        <dbReference type="EMBL" id="CAB9511272.1"/>
    </source>
</evidence>
<keyword evidence="1" id="KW-1133">Transmembrane helix</keyword>
<name>A0A9N8HFV6_9STRA</name>
<feature type="transmembrane region" description="Helical" evidence="1">
    <location>
        <begin position="286"/>
        <end position="304"/>
    </location>
</feature>
<keyword evidence="1" id="KW-0472">Membrane</keyword>
<proteinExistence type="predicted"/>
<evidence type="ECO:0000256" key="1">
    <source>
        <dbReference type="SAM" id="Phobius"/>
    </source>
</evidence>